<accession>A0A344U8Q5</accession>
<keyword evidence="3" id="KW-1185">Reference proteome</keyword>
<dbReference type="RefSeq" id="WP_114058441.1">
    <property type="nucleotide sequence ID" value="NZ_CP030862.1"/>
</dbReference>
<evidence type="ECO:0000313" key="2">
    <source>
        <dbReference type="EMBL" id="AXE27276.1"/>
    </source>
</evidence>
<feature type="region of interest" description="Disordered" evidence="1">
    <location>
        <begin position="176"/>
        <end position="204"/>
    </location>
</feature>
<reference evidence="2 3" key="1">
    <citation type="submission" date="2018-01" db="EMBL/GenBank/DDBJ databases">
        <title>Draft genome Sequence of streptomyces globosus LZH-48.</title>
        <authorList>
            <person name="Ran K."/>
            <person name="Li Z."/>
            <person name="Wei S."/>
            <person name="Dong R."/>
        </authorList>
    </citation>
    <scope>NUCLEOTIDE SEQUENCE [LARGE SCALE GENOMIC DNA]</scope>
    <source>
        <strain evidence="2 3">LZH-48</strain>
    </source>
</reference>
<gene>
    <name evidence="2" type="ORF">C0216_04080</name>
</gene>
<dbReference type="Proteomes" id="UP000252004">
    <property type="component" value="Chromosome"/>
</dbReference>
<name>A0A344U8Q5_9ACTN</name>
<organism evidence="2 3">
    <name type="scientific">Streptomyces globosus</name>
    <dbReference type="NCBI Taxonomy" id="68209"/>
    <lineage>
        <taxon>Bacteria</taxon>
        <taxon>Bacillati</taxon>
        <taxon>Actinomycetota</taxon>
        <taxon>Actinomycetes</taxon>
        <taxon>Kitasatosporales</taxon>
        <taxon>Streptomycetaceae</taxon>
        <taxon>Streptomyces</taxon>
    </lineage>
</organism>
<feature type="region of interest" description="Disordered" evidence="1">
    <location>
        <begin position="306"/>
        <end position="327"/>
    </location>
</feature>
<evidence type="ECO:0000313" key="3">
    <source>
        <dbReference type="Proteomes" id="UP000252004"/>
    </source>
</evidence>
<sequence length="327" mass="34131">MPVAIAVTSADLVLPAPDRHTPPAAVLTPPDRIGLEDALAETASLLERHSHVLAVVPPWLPAATVRRLRTVRAILETDRIALLDVDLPPLGTALLVRQLRQLAVCDFSPGVVAAAARLLSHYVHTGAVLGSVARLDRVDVSLKAHARSWSPGAQFAVLAHPVPHLARLGQAAAAGSGSRRAHGAGGRGRSRKAPAAAGALPEGMPPGPAYATQLTFARGQLSSDWVTAALAPAWQVQGVMENPLPADSPAWWGTPKLVEFAAGIPDLSVLYQLVASVRREECRWCGLELIGDRCGFCAAPLHAPPPPAAEAAARPGARTSARTGTAR</sequence>
<dbReference type="AlphaFoldDB" id="A0A344U8Q5"/>
<feature type="compositionally biased region" description="Low complexity" evidence="1">
    <location>
        <begin position="309"/>
        <end position="327"/>
    </location>
</feature>
<proteinExistence type="predicted"/>
<dbReference type="OrthoDB" id="4281577at2"/>
<protein>
    <submittedName>
        <fullName evidence="2">Uncharacterized protein</fullName>
    </submittedName>
</protein>
<dbReference type="EMBL" id="CP030862">
    <property type="protein sequence ID" value="AXE27276.1"/>
    <property type="molecule type" value="Genomic_DNA"/>
</dbReference>
<dbReference type="KEGG" id="sgz:C0216_04080"/>
<evidence type="ECO:0000256" key="1">
    <source>
        <dbReference type="SAM" id="MobiDB-lite"/>
    </source>
</evidence>
<feature type="compositionally biased region" description="Low complexity" evidence="1">
    <location>
        <begin position="193"/>
        <end position="202"/>
    </location>
</feature>